<evidence type="ECO:0000313" key="2">
    <source>
        <dbReference type="EMBL" id="KAF5780025.1"/>
    </source>
</evidence>
<dbReference type="EMBL" id="MNCJ02000326">
    <property type="protein sequence ID" value="KAF5780025.1"/>
    <property type="molecule type" value="Genomic_DNA"/>
</dbReference>
<dbReference type="AlphaFoldDB" id="A0A9K3HKR1"/>
<gene>
    <name evidence="2" type="ORF">HanXRQr2_Chr11g0467391</name>
</gene>
<reference evidence="2" key="1">
    <citation type="journal article" date="2017" name="Nature">
        <title>The sunflower genome provides insights into oil metabolism, flowering and Asterid evolution.</title>
        <authorList>
            <person name="Badouin H."/>
            <person name="Gouzy J."/>
            <person name="Grassa C.J."/>
            <person name="Murat F."/>
            <person name="Staton S.E."/>
            <person name="Cottret L."/>
            <person name="Lelandais-Briere C."/>
            <person name="Owens G.L."/>
            <person name="Carrere S."/>
            <person name="Mayjonade B."/>
            <person name="Legrand L."/>
            <person name="Gill N."/>
            <person name="Kane N.C."/>
            <person name="Bowers J.E."/>
            <person name="Hubner S."/>
            <person name="Bellec A."/>
            <person name="Berard A."/>
            <person name="Berges H."/>
            <person name="Blanchet N."/>
            <person name="Boniface M.C."/>
            <person name="Brunel D."/>
            <person name="Catrice O."/>
            <person name="Chaidir N."/>
            <person name="Claudel C."/>
            <person name="Donnadieu C."/>
            <person name="Faraut T."/>
            <person name="Fievet G."/>
            <person name="Helmstetter N."/>
            <person name="King M."/>
            <person name="Knapp S.J."/>
            <person name="Lai Z."/>
            <person name="Le Paslier M.C."/>
            <person name="Lippi Y."/>
            <person name="Lorenzon L."/>
            <person name="Mandel J.R."/>
            <person name="Marage G."/>
            <person name="Marchand G."/>
            <person name="Marquand E."/>
            <person name="Bret-Mestries E."/>
            <person name="Morien E."/>
            <person name="Nambeesan S."/>
            <person name="Nguyen T."/>
            <person name="Pegot-Espagnet P."/>
            <person name="Pouilly N."/>
            <person name="Raftis F."/>
            <person name="Sallet E."/>
            <person name="Schiex T."/>
            <person name="Thomas J."/>
            <person name="Vandecasteele C."/>
            <person name="Vares D."/>
            <person name="Vear F."/>
            <person name="Vautrin S."/>
            <person name="Crespi M."/>
            <person name="Mangin B."/>
            <person name="Burke J.M."/>
            <person name="Salse J."/>
            <person name="Munos S."/>
            <person name="Vincourt P."/>
            <person name="Rieseberg L.H."/>
            <person name="Langlade N.B."/>
        </authorList>
    </citation>
    <scope>NUCLEOTIDE SEQUENCE</scope>
    <source>
        <tissue evidence="2">Leaves</tissue>
    </source>
</reference>
<protein>
    <submittedName>
        <fullName evidence="2">Uncharacterized protein</fullName>
    </submittedName>
</protein>
<name>A0A9K3HKR1_HELAN</name>
<dbReference type="Proteomes" id="UP000215914">
    <property type="component" value="Unassembled WGS sequence"/>
</dbReference>
<feature type="compositionally biased region" description="Basic residues" evidence="1">
    <location>
        <begin position="55"/>
        <end position="68"/>
    </location>
</feature>
<sequence>MQERGGGVPLYKGSRWFIVRHTRSPKITSDLLHSSRLLLYLQYTSFIEPPPPPHTHTHKKKKKKKKKTSKPESKLRGCLTTSEWLSVEPIRCLNH</sequence>
<feature type="region of interest" description="Disordered" evidence="1">
    <location>
        <begin position="47"/>
        <end position="76"/>
    </location>
</feature>
<dbReference type="Gramene" id="mRNA:HanXRQr2_Chr11g0467391">
    <property type="protein sequence ID" value="CDS:HanXRQr2_Chr11g0467391.1"/>
    <property type="gene ID" value="HanXRQr2_Chr11g0467391"/>
</dbReference>
<evidence type="ECO:0000256" key="1">
    <source>
        <dbReference type="SAM" id="MobiDB-lite"/>
    </source>
</evidence>
<evidence type="ECO:0000313" key="3">
    <source>
        <dbReference type="Proteomes" id="UP000215914"/>
    </source>
</evidence>
<reference evidence="2" key="2">
    <citation type="submission" date="2020-06" db="EMBL/GenBank/DDBJ databases">
        <title>Helianthus annuus Genome sequencing and assembly Release 2.</title>
        <authorList>
            <person name="Gouzy J."/>
            <person name="Langlade N."/>
            <person name="Munos S."/>
        </authorList>
    </citation>
    <scope>NUCLEOTIDE SEQUENCE</scope>
    <source>
        <tissue evidence="2">Leaves</tissue>
    </source>
</reference>
<accession>A0A9K3HKR1</accession>
<keyword evidence="3" id="KW-1185">Reference proteome</keyword>
<organism evidence="2 3">
    <name type="scientific">Helianthus annuus</name>
    <name type="common">Common sunflower</name>
    <dbReference type="NCBI Taxonomy" id="4232"/>
    <lineage>
        <taxon>Eukaryota</taxon>
        <taxon>Viridiplantae</taxon>
        <taxon>Streptophyta</taxon>
        <taxon>Embryophyta</taxon>
        <taxon>Tracheophyta</taxon>
        <taxon>Spermatophyta</taxon>
        <taxon>Magnoliopsida</taxon>
        <taxon>eudicotyledons</taxon>
        <taxon>Gunneridae</taxon>
        <taxon>Pentapetalae</taxon>
        <taxon>asterids</taxon>
        <taxon>campanulids</taxon>
        <taxon>Asterales</taxon>
        <taxon>Asteraceae</taxon>
        <taxon>Asteroideae</taxon>
        <taxon>Heliantheae alliance</taxon>
        <taxon>Heliantheae</taxon>
        <taxon>Helianthus</taxon>
    </lineage>
</organism>
<comment type="caution">
    <text evidence="2">The sequence shown here is derived from an EMBL/GenBank/DDBJ whole genome shotgun (WGS) entry which is preliminary data.</text>
</comment>
<proteinExistence type="predicted"/>